<feature type="domain" description="Response regulatory" evidence="7">
    <location>
        <begin position="1"/>
        <end position="39"/>
    </location>
</feature>
<protein>
    <submittedName>
        <fullName evidence="9">Uncharacterized protein</fullName>
    </submittedName>
</protein>
<sequence>MSSNRSITEARKALAAGACFYLDKPICLEDLKYLWQHVYRKRRRGAFQRENLMSEKKQIDNMKAGLWKYGKYTRPAIASTHELHGACNLHNKGKGKLLASHVYRKRKETEADVHPDAETCIKELENACIDPYLTTLSTPNQVEIKRKRSNDDEKENEMIGKEVGLDFEQGNTRQVIIEESDESSEKERRASADEEKEEEMLHCVEEEKIGTSSHEEETEKKWKKSRMIWTPQLHRKFTAAISALGNSRARPKSILKLMDVPNLTQRQVASHLQKYKAQVQRLRESIALDAPPAKDNRKSYGISPILDASELFEKRNLRSQNFNFGLGGDAFQFSQGSENFVTQNLPAAYSSLRDKHGQEASTRKLEDQNSSSVQFTLDDVINAVKIATNFNNSNQRADDMANLSPFSRNAHNSDKVLSGFLNRKQNLGASSILNPPSNVASADKFCIDFSDDNNQSLDFMENSNNELNSSNFLSGISMGIEEPDAVGIFKPTSSGMYECPGHFSGVGSILDYTSGMARDNITRSTNFNDRCQEMNGMTIASPATGNMNTLDNYLINSTNKNHGLDNMEFLNSASSSLQNTNDFRTEFTDGMQAPGFRAVPKPTVGNVLNADLFSINFSYSNQESDYASVLNHTSGEVQNTGNLSAYTIAENQEMCAMALSNSTTVHATNAYNARMDFSYGNQELIENAIINPPAINMIPVGQRKKVLISEDCPLNQIQAMSKATVSGSEAFYWIAVRNNDFMIEDETNE</sequence>
<dbReference type="PANTHER" id="PTHR31442">
    <property type="entry name" value="HOMEODOMAIN-LIKE SUPERFAMILY PROTEIN-RELATED"/>
    <property type="match status" value="1"/>
</dbReference>
<evidence type="ECO:0000313" key="10">
    <source>
        <dbReference type="Proteomes" id="UP001159364"/>
    </source>
</evidence>
<dbReference type="InterPro" id="IPR044841">
    <property type="entry name" value="LUX/BOA-like"/>
</dbReference>
<dbReference type="Gene3D" id="1.10.10.60">
    <property type="entry name" value="Homeodomain-like"/>
    <property type="match status" value="1"/>
</dbReference>
<feature type="domain" description="HTH myb-type" evidence="8">
    <location>
        <begin position="229"/>
        <end position="280"/>
    </location>
</feature>
<dbReference type="EMBL" id="JAIWQS010000003">
    <property type="protein sequence ID" value="KAJ8770056.1"/>
    <property type="molecule type" value="Genomic_DNA"/>
</dbReference>
<comment type="subcellular location">
    <subcellularLocation>
        <location evidence="1">Nucleus</location>
    </subcellularLocation>
</comment>
<feature type="region of interest" description="Disordered" evidence="6">
    <location>
        <begin position="176"/>
        <end position="200"/>
    </location>
</feature>
<dbReference type="InterPro" id="IPR017930">
    <property type="entry name" value="Myb_dom"/>
</dbReference>
<keyword evidence="2" id="KW-0805">Transcription regulation</keyword>
<dbReference type="FunFam" id="1.10.10.60:FF:000007">
    <property type="entry name" value="Two-component response regulator"/>
    <property type="match status" value="1"/>
</dbReference>
<dbReference type="GO" id="GO:0003677">
    <property type="term" value="F:DNA binding"/>
    <property type="evidence" value="ECO:0007669"/>
    <property type="project" value="InterPro"/>
</dbReference>
<gene>
    <name evidence="9" type="ORF">K2173_010087</name>
</gene>
<dbReference type="InterPro" id="IPR009057">
    <property type="entry name" value="Homeodomain-like_sf"/>
</dbReference>
<dbReference type="NCBIfam" id="TIGR01557">
    <property type="entry name" value="myb_SHAQKYF"/>
    <property type="match status" value="1"/>
</dbReference>
<accession>A0AAV8TU87</accession>
<organism evidence="9 10">
    <name type="scientific">Erythroxylum novogranatense</name>
    <dbReference type="NCBI Taxonomy" id="1862640"/>
    <lineage>
        <taxon>Eukaryota</taxon>
        <taxon>Viridiplantae</taxon>
        <taxon>Streptophyta</taxon>
        <taxon>Embryophyta</taxon>
        <taxon>Tracheophyta</taxon>
        <taxon>Spermatophyta</taxon>
        <taxon>Magnoliopsida</taxon>
        <taxon>eudicotyledons</taxon>
        <taxon>Gunneridae</taxon>
        <taxon>Pentapetalae</taxon>
        <taxon>rosids</taxon>
        <taxon>fabids</taxon>
        <taxon>Malpighiales</taxon>
        <taxon>Erythroxylaceae</taxon>
        <taxon>Erythroxylum</taxon>
    </lineage>
</organism>
<dbReference type="AlphaFoldDB" id="A0AAV8TU87"/>
<dbReference type="GO" id="GO:0003700">
    <property type="term" value="F:DNA-binding transcription factor activity"/>
    <property type="evidence" value="ECO:0007669"/>
    <property type="project" value="InterPro"/>
</dbReference>
<dbReference type="PANTHER" id="PTHR31442:SF40">
    <property type="entry name" value="HOMEODOMAIN-LIKE SUPERFAMILY PROTEIN"/>
    <property type="match status" value="1"/>
</dbReference>
<evidence type="ECO:0000256" key="5">
    <source>
        <dbReference type="PROSITE-ProRule" id="PRU00169"/>
    </source>
</evidence>
<evidence type="ECO:0000256" key="2">
    <source>
        <dbReference type="ARBA" id="ARBA00023015"/>
    </source>
</evidence>
<evidence type="ECO:0000259" key="7">
    <source>
        <dbReference type="PROSITE" id="PS50110"/>
    </source>
</evidence>
<proteinExistence type="predicted"/>
<dbReference type="PROSITE" id="PS51294">
    <property type="entry name" value="HTH_MYB"/>
    <property type="match status" value="1"/>
</dbReference>
<keyword evidence="10" id="KW-1185">Reference proteome</keyword>
<comment type="caution">
    <text evidence="5">Lacks conserved residue(s) required for the propagation of feature annotation.</text>
</comment>
<dbReference type="Pfam" id="PF00249">
    <property type="entry name" value="Myb_DNA-binding"/>
    <property type="match status" value="1"/>
</dbReference>
<dbReference type="InterPro" id="IPR006447">
    <property type="entry name" value="Myb_dom_plants"/>
</dbReference>
<dbReference type="GO" id="GO:0000160">
    <property type="term" value="P:phosphorelay signal transduction system"/>
    <property type="evidence" value="ECO:0007669"/>
    <property type="project" value="InterPro"/>
</dbReference>
<evidence type="ECO:0000259" key="8">
    <source>
        <dbReference type="PROSITE" id="PS51294"/>
    </source>
</evidence>
<name>A0AAV8TU87_9ROSI</name>
<evidence type="ECO:0000313" key="9">
    <source>
        <dbReference type="EMBL" id="KAJ8770056.1"/>
    </source>
</evidence>
<dbReference type="PROSITE" id="PS50110">
    <property type="entry name" value="RESPONSE_REGULATORY"/>
    <property type="match status" value="1"/>
</dbReference>
<dbReference type="InterPro" id="IPR001789">
    <property type="entry name" value="Sig_transdc_resp-reg_receiver"/>
</dbReference>
<keyword evidence="4" id="KW-0539">Nucleus</keyword>
<evidence type="ECO:0000256" key="3">
    <source>
        <dbReference type="ARBA" id="ARBA00023163"/>
    </source>
</evidence>
<dbReference type="SUPFAM" id="SSF46689">
    <property type="entry name" value="Homeodomain-like"/>
    <property type="match status" value="1"/>
</dbReference>
<reference evidence="9 10" key="1">
    <citation type="submission" date="2021-09" db="EMBL/GenBank/DDBJ databases">
        <title>Genomic insights and catalytic innovation underlie evolution of tropane alkaloids biosynthesis.</title>
        <authorList>
            <person name="Wang Y.-J."/>
            <person name="Tian T."/>
            <person name="Huang J.-P."/>
            <person name="Huang S.-X."/>
        </authorList>
    </citation>
    <scope>NUCLEOTIDE SEQUENCE [LARGE SCALE GENOMIC DNA]</scope>
    <source>
        <strain evidence="9">KIB-2018</strain>
        <tissue evidence="9">Leaf</tissue>
    </source>
</reference>
<evidence type="ECO:0000256" key="6">
    <source>
        <dbReference type="SAM" id="MobiDB-lite"/>
    </source>
</evidence>
<dbReference type="InterPro" id="IPR001005">
    <property type="entry name" value="SANT/Myb"/>
</dbReference>
<keyword evidence="3" id="KW-0804">Transcription</keyword>
<feature type="compositionally biased region" description="Basic and acidic residues" evidence="6">
    <location>
        <begin position="183"/>
        <end position="200"/>
    </location>
</feature>
<comment type="caution">
    <text evidence="9">The sequence shown here is derived from an EMBL/GenBank/DDBJ whole genome shotgun (WGS) entry which is preliminary data.</text>
</comment>
<dbReference type="GO" id="GO:0005634">
    <property type="term" value="C:nucleus"/>
    <property type="evidence" value="ECO:0007669"/>
    <property type="project" value="UniProtKB-SubCell"/>
</dbReference>
<evidence type="ECO:0000256" key="1">
    <source>
        <dbReference type="ARBA" id="ARBA00004123"/>
    </source>
</evidence>
<dbReference type="Proteomes" id="UP001159364">
    <property type="component" value="Linkage Group LG03"/>
</dbReference>
<evidence type="ECO:0000256" key="4">
    <source>
        <dbReference type="ARBA" id="ARBA00023242"/>
    </source>
</evidence>